<evidence type="ECO:0000259" key="4">
    <source>
        <dbReference type="Pfam" id="PF03763"/>
    </source>
</evidence>
<reference evidence="5" key="1">
    <citation type="submission" date="2023-05" db="EMBL/GenBank/DDBJ databases">
        <authorList>
            <person name="Huff M."/>
        </authorList>
    </citation>
    <scope>NUCLEOTIDE SEQUENCE</scope>
</reference>
<proteinExistence type="inferred from homology"/>
<evidence type="ECO:0000256" key="1">
    <source>
        <dbReference type="ARBA" id="ARBA00005711"/>
    </source>
</evidence>
<feature type="domain" description="Remorin C-terminal" evidence="4">
    <location>
        <begin position="92"/>
        <end position="195"/>
    </location>
</feature>
<dbReference type="AlphaFoldDB" id="A0AAD2DWT0"/>
<feature type="region of interest" description="Disordered" evidence="3">
    <location>
        <begin position="45"/>
        <end position="96"/>
    </location>
</feature>
<dbReference type="PANTHER" id="PTHR31471:SF5">
    <property type="entry name" value="GB|AAD39278.1"/>
    <property type="match status" value="1"/>
</dbReference>
<evidence type="ECO:0000256" key="2">
    <source>
        <dbReference type="SAM" id="Coils"/>
    </source>
</evidence>
<accession>A0AAD2DWT0</accession>
<name>A0AAD2DWT0_9LAMI</name>
<feature type="compositionally biased region" description="Polar residues" evidence="3">
    <location>
        <begin position="55"/>
        <end position="70"/>
    </location>
</feature>
<feature type="coiled-coil region" evidence="2">
    <location>
        <begin position="124"/>
        <end position="151"/>
    </location>
</feature>
<evidence type="ECO:0000313" key="5">
    <source>
        <dbReference type="EMBL" id="CAI9767683.1"/>
    </source>
</evidence>
<gene>
    <name evidence="5" type="ORF">FPE_LOCUS15113</name>
</gene>
<organism evidence="5 6">
    <name type="scientific">Fraxinus pennsylvanica</name>
    <dbReference type="NCBI Taxonomy" id="56036"/>
    <lineage>
        <taxon>Eukaryota</taxon>
        <taxon>Viridiplantae</taxon>
        <taxon>Streptophyta</taxon>
        <taxon>Embryophyta</taxon>
        <taxon>Tracheophyta</taxon>
        <taxon>Spermatophyta</taxon>
        <taxon>Magnoliopsida</taxon>
        <taxon>eudicotyledons</taxon>
        <taxon>Gunneridae</taxon>
        <taxon>Pentapetalae</taxon>
        <taxon>asterids</taxon>
        <taxon>lamiids</taxon>
        <taxon>Lamiales</taxon>
        <taxon>Oleaceae</taxon>
        <taxon>Oleeae</taxon>
        <taxon>Fraxinus</taxon>
    </lineage>
</organism>
<sequence length="201" mass="23626">MRPMNHHYYLDDGEFATAIAATAHAIHSLEEASTKQYLRNISNRKEEPFRPPQPGSMQRSSRQDTGTTSFRRPPPPIVENQRQRGTSRGRRNVETKADAWERSQLEKIHKRYQKMHSNILAWENEKKVRAKQQMERNKDELELRKSRNLKHYQNKLARIDHISTGAKAQLEEKRKYEDSIVKEKARKMKSTGKAPIGWCCF</sequence>
<evidence type="ECO:0000313" key="6">
    <source>
        <dbReference type="Proteomes" id="UP000834106"/>
    </source>
</evidence>
<dbReference type="EMBL" id="OU503044">
    <property type="protein sequence ID" value="CAI9767683.1"/>
    <property type="molecule type" value="Genomic_DNA"/>
</dbReference>
<dbReference type="Pfam" id="PF03763">
    <property type="entry name" value="Remorin_C"/>
    <property type="match status" value="1"/>
</dbReference>
<comment type="similarity">
    <text evidence="1">Belongs to the remorin family.</text>
</comment>
<dbReference type="PANTHER" id="PTHR31471">
    <property type="entry name" value="OS02G0116800 PROTEIN"/>
    <property type="match status" value="1"/>
</dbReference>
<dbReference type="InterPro" id="IPR005516">
    <property type="entry name" value="Remorin_C"/>
</dbReference>
<dbReference type="Proteomes" id="UP000834106">
    <property type="component" value="Chromosome 9"/>
</dbReference>
<keyword evidence="2" id="KW-0175">Coiled coil</keyword>
<keyword evidence="6" id="KW-1185">Reference proteome</keyword>
<evidence type="ECO:0000256" key="3">
    <source>
        <dbReference type="SAM" id="MobiDB-lite"/>
    </source>
</evidence>
<protein>
    <recommendedName>
        <fullName evidence="4">Remorin C-terminal domain-containing protein</fullName>
    </recommendedName>
</protein>